<dbReference type="Pfam" id="PF11260">
    <property type="entry name" value="Spidroin_MaSp"/>
    <property type="match status" value="1"/>
</dbReference>
<name>A0AAV4R4F6_9ARAC</name>
<protein>
    <recommendedName>
        <fullName evidence="2">Spidroin C-terminal domain-containing protein</fullName>
    </recommendedName>
</protein>
<dbReference type="Gene3D" id="1.10.10.1350">
    <property type="entry name" value="Spidroin domain, C-terminal domain"/>
    <property type="match status" value="1"/>
</dbReference>
<dbReference type="EMBL" id="BPLQ01005716">
    <property type="protein sequence ID" value="GIY16620.1"/>
    <property type="molecule type" value="Genomic_DNA"/>
</dbReference>
<sequence>MNSLITRILFLALLSLILESVASGIEINRISSPVSEVQTLMQTSDEFLRCFAVQSYEKLPSTGQAYADSLSREIRSFSPQSKDSVTKEETFVFITKLASFISDSVASDLQQKNDFATVLQLISDCFCDLAGYQPFKLIQSIASLMRLLLDEESTENWNTFFENVQVVLPEEFRTFENEVKLLGPQNYSTTLLLPVEREKALSRRTRQAIPNAPEQYRLSTGISSSSLPSTMQQIKDNNNKLQPRERYQILINDIDSIESEFSSIFTDTIASSDYLSKVYDTSVHPIITSKSYYKAVYDVAFTIPTLNPVTVARIVSEAVKATFNKLTTSQHIMAYGNVAGKYLKSQGLLSAENIPTLCQLYVEFLELAVSSVRAGSAREASITAIFYGFVNFVSYLDDFIPETILILATDLANNFYSLSGIKRNIFYSDSSSCEVVTASDNFGLKSNRWKSLMGSINELGNGNYENCAKLSVVSLFTFAFQETVSLSKTLSAAFEKKISGTLLSAMLFAITRNHFLKLGSSGTSSMNAANIISRAVNVSYSGMTPVIIIDSLSSAVGLKLMDEKLLSLKNHQQLSDSFIEFLEMAMESLDKDCSAGSCIRSILTGTGNFLSSQGISLAGNAELLATYFVKALNSTIKDFFTDEEFRSTMFWGDFATDYFPNNIYSLELFGSNFFTGYILDEIFSSSHLSKLFDIPPEPETAMDVFYKIFRDITLNSGMENSHQVADLISHEIAKASGNLRRSTFANIFIKSIEKFLRAKSILTSDNTLLIARAYVKALHKTSKKVSSNEPQYSNLYVLINTTYHFLATLLIFGTEGSRTWSTIFLSELVPHPTVTLTRLINEVAPEALSPNGLSSSESLERIYNLAYSVASNIIFSKEVGGGMNIDSFVQDLTIAFSQLIQDYPALNPQTAFIQSLLEGIVALMSVINGSYITALDLWSSKSEIIDMIEAFSNLLQGKYYNRFAL</sequence>
<dbReference type="AlphaFoldDB" id="A0AAV4R4F6"/>
<evidence type="ECO:0000256" key="1">
    <source>
        <dbReference type="SAM" id="SignalP"/>
    </source>
</evidence>
<gene>
    <name evidence="3" type="primary">AVEN_59224_1</name>
    <name evidence="3" type="ORF">CDAR_599121</name>
</gene>
<dbReference type="InterPro" id="IPR038542">
    <property type="entry name" value="Spidroin_C_sf"/>
</dbReference>
<organism evidence="3 4">
    <name type="scientific">Caerostris darwini</name>
    <dbReference type="NCBI Taxonomy" id="1538125"/>
    <lineage>
        <taxon>Eukaryota</taxon>
        <taxon>Metazoa</taxon>
        <taxon>Ecdysozoa</taxon>
        <taxon>Arthropoda</taxon>
        <taxon>Chelicerata</taxon>
        <taxon>Arachnida</taxon>
        <taxon>Araneae</taxon>
        <taxon>Araneomorphae</taxon>
        <taxon>Entelegynae</taxon>
        <taxon>Araneoidea</taxon>
        <taxon>Araneidae</taxon>
        <taxon>Caerostris</taxon>
    </lineage>
</organism>
<dbReference type="Gene3D" id="1.10.274.60">
    <property type="entry name" value="Spidroin, repetitive domain"/>
    <property type="match status" value="2"/>
</dbReference>
<evidence type="ECO:0000259" key="2">
    <source>
        <dbReference type="Pfam" id="PF11260"/>
    </source>
</evidence>
<evidence type="ECO:0000313" key="4">
    <source>
        <dbReference type="Proteomes" id="UP001054837"/>
    </source>
</evidence>
<feature type="chain" id="PRO_5043607439" description="Spidroin C-terminal domain-containing protein" evidence="1">
    <location>
        <begin position="25"/>
        <end position="965"/>
    </location>
</feature>
<evidence type="ECO:0000313" key="3">
    <source>
        <dbReference type="EMBL" id="GIY16620.1"/>
    </source>
</evidence>
<keyword evidence="4" id="KW-1185">Reference proteome</keyword>
<reference evidence="3 4" key="1">
    <citation type="submission" date="2021-06" db="EMBL/GenBank/DDBJ databases">
        <title>Caerostris darwini draft genome.</title>
        <authorList>
            <person name="Kono N."/>
            <person name="Arakawa K."/>
        </authorList>
    </citation>
    <scope>NUCLEOTIDE SEQUENCE [LARGE SCALE GENOMIC DNA]</scope>
</reference>
<feature type="domain" description="Spidroin C-terminal" evidence="2">
    <location>
        <begin position="849"/>
        <end position="937"/>
    </location>
</feature>
<comment type="caution">
    <text evidence="3">The sequence shown here is derived from an EMBL/GenBank/DDBJ whole genome shotgun (WGS) entry which is preliminary data.</text>
</comment>
<dbReference type="InterPro" id="IPR043070">
    <property type="entry name" value="Spidroin_repeat"/>
</dbReference>
<accession>A0AAV4R4F6</accession>
<keyword evidence="1" id="KW-0732">Signal</keyword>
<dbReference type="Proteomes" id="UP001054837">
    <property type="component" value="Unassembled WGS sequence"/>
</dbReference>
<dbReference type="InterPro" id="IPR021001">
    <property type="entry name" value="Spidroin_C"/>
</dbReference>
<feature type="signal peptide" evidence="1">
    <location>
        <begin position="1"/>
        <end position="24"/>
    </location>
</feature>
<proteinExistence type="predicted"/>